<dbReference type="EMBL" id="SRXW01000001">
    <property type="protein sequence ID" value="TGY90159.1"/>
    <property type="molecule type" value="Genomic_DNA"/>
</dbReference>
<proteinExistence type="predicted"/>
<evidence type="ECO:0000313" key="2">
    <source>
        <dbReference type="Proteomes" id="UP000308054"/>
    </source>
</evidence>
<sequence>MPASLLALSAALAAAEPASMPVLPEGLILDVRLRYEQVDQDGFAREADALTLRTRLGFETPRRNGLSLLIEAENTLHLAGDFADTVDPAPGFPVIADPEITELNRLQISYENAQKAGLTLGRQYLVLDDQRFVGPVGFRQNSQTFDAIDLTSGSALPVRLRYAYIDTVHRLFGDDHPLGEFDSDSHLAEAAIDTPLGEAALFALVLEFDNAPGLSSQTWGARLAGAREALSWRVEFARQSEHAGNPAGFDVDYVRAEADYAFESVRLGAGIQILGGDGANAFQTPLATLHKFQGAADAFLTTPAEGLRDLHLHASVTLPDALPRPLSLRAAVHDFASDDGDLDFGSELDLSAGLALTDRIDLEAKAALFDGGPSGPADRTKLWLTLSYTY</sequence>
<keyword evidence="2" id="KW-1185">Reference proteome</keyword>
<organism evidence="1 2">
    <name type="scientific">Marinicauda algicola</name>
    <dbReference type="NCBI Taxonomy" id="2029849"/>
    <lineage>
        <taxon>Bacteria</taxon>
        <taxon>Pseudomonadati</taxon>
        <taxon>Pseudomonadota</taxon>
        <taxon>Alphaproteobacteria</taxon>
        <taxon>Maricaulales</taxon>
        <taxon>Maricaulaceae</taxon>
        <taxon>Marinicauda</taxon>
    </lineage>
</organism>
<dbReference type="OrthoDB" id="9767539at2"/>
<name>A0A4V3RYG0_9PROT</name>
<evidence type="ECO:0000313" key="1">
    <source>
        <dbReference type="EMBL" id="TGY90159.1"/>
    </source>
</evidence>
<protein>
    <recommendedName>
        <fullName evidence="3">Alginate export domain-containing protein</fullName>
    </recommendedName>
</protein>
<dbReference type="RefSeq" id="WP_135994657.1">
    <property type="nucleotide sequence ID" value="NZ_CP071057.1"/>
</dbReference>
<comment type="caution">
    <text evidence="1">The sequence shown here is derived from an EMBL/GenBank/DDBJ whole genome shotgun (WGS) entry which is preliminary data.</text>
</comment>
<gene>
    <name evidence="1" type="ORF">E5163_03260</name>
</gene>
<dbReference type="AlphaFoldDB" id="A0A4V3RYG0"/>
<dbReference type="SUPFAM" id="SSF56935">
    <property type="entry name" value="Porins"/>
    <property type="match status" value="1"/>
</dbReference>
<accession>A0A4V3RYG0</accession>
<evidence type="ECO:0008006" key="3">
    <source>
        <dbReference type="Google" id="ProtNLM"/>
    </source>
</evidence>
<dbReference type="Proteomes" id="UP000308054">
    <property type="component" value="Unassembled WGS sequence"/>
</dbReference>
<reference evidence="1 2" key="1">
    <citation type="journal article" date="2017" name="Int. J. Syst. Evol. Microbiol.">
        <title>Marinicauda algicola sp. nov., isolated from a marine red alga Rhodosorus marinus.</title>
        <authorList>
            <person name="Jeong S.E."/>
            <person name="Jeon S.H."/>
            <person name="Chun B.H."/>
            <person name="Kim D.W."/>
            <person name="Jeon C.O."/>
        </authorList>
    </citation>
    <scope>NUCLEOTIDE SEQUENCE [LARGE SCALE GENOMIC DNA]</scope>
    <source>
        <strain evidence="1 2">JCM 31718</strain>
    </source>
</reference>